<comment type="caution">
    <text evidence="1">The sequence shown here is derived from an EMBL/GenBank/DDBJ whole genome shotgun (WGS) entry which is preliminary data.</text>
</comment>
<evidence type="ECO:0000313" key="2">
    <source>
        <dbReference type="Proteomes" id="UP000188637"/>
    </source>
</evidence>
<organism evidence="1 2">
    <name type="scientific">Candidatus Epulonipiscium fishelsonii</name>
    <dbReference type="NCBI Taxonomy" id="77094"/>
    <lineage>
        <taxon>Bacteria</taxon>
        <taxon>Bacillati</taxon>
        <taxon>Bacillota</taxon>
        <taxon>Clostridia</taxon>
        <taxon>Lachnospirales</taxon>
        <taxon>Lachnospiraceae</taxon>
        <taxon>Candidatus Epulonipiscium</taxon>
    </lineage>
</organism>
<dbReference type="EMBL" id="LJHD01000283">
    <property type="protein sequence ID" value="ONI38707.1"/>
    <property type="molecule type" value="Genomic_DNA"/>
</dbReference>
<keyword evidence="2" id="KW-1185">Reference proteome</keyword>
<name>A0ACC8X9B3_9FIRM</name>
<protein>
    <submittedName>
        <fullName evidence="1">3-oxoacyl-[acyl-carrier-protein] reductase</fullName>
    </submittedName>
</protein>
<evidence type="ECO:0000313" key="1">
    <source>
        <dbReference type="EMBL" id="ONI38707.1"/>
    </source>
</evidence>
<sequence length="247" mass="26471">MLKEKVAVITGSNRGIGRTIALTFAKQGAKVVINCPYENFLDAANEVVNEIIALGGEAIAVVANIANFEESKKLIDMTIEKFGKIDILVNNAGITRDMLLLRMTEQEFDDVINVNLKGAFNCTKHAVRPMMKSGGSIINMTSVSGLSGNAGQVNYSAAKAGLVGLTKSTAKEFAKKNIRVNAIAPGFIDTEMTQGLTDELKKEINKNIPLKRMGSVEEVANVALFLASNLASYVTGEIIRVDGGMIM</sequence>
<proteinExistence type="predicted"/>
<reference evidence="1" key="1">
    <citation type="submission" date="2016-08" db="EMBL/GenBank/DDBJ databases">
        <authorList>
            <person name="Ngugi D.K."/>
            <person name="Miyake S."/>
            <person name="Stingl U."/>
        </authorList>
    </citation>
    <scope>NUCLEOTIDE SEQUENCE</scope>
    <source>
        <strain evidence="1">SCG-D08WGA-EpuloA1</strain>
    </source>
</reference>
<gene>
    <name evidence="1" type="ORF">AN640_02250</name>
</gene>
<accession>A0ACC8X9B3</accession>
<dbReference type="Proteomes" id="UP000188637">
    <property type="component" value="Unassembled WGS sequence"/>
</dbReference>